<accession>A0A6A7BRK3</accession>
<dbReference type="AlphaFoldDB" id="A0A6A7BRK3"/>
<evidence type="ECO:0000256" key="1">
    <source>
        <dbReference type="SAM" id="MobiDB-lite"/>
    </source>
</evidence>
<feature type="compositionally biased region" description="Low complexity" evidence="1">
    <location>
        <begin position="144"/>
        <end position="160"/>
    </location>
</feature>
<feature type="region of interest" description="Disordered" evidence="1">
    <location>
        <begin position="221"/>
        <end position="274"/>
    </location>
</feature>
<dbReference type="EMBL" id="MU006025">
    <property type="protein sequence ID" value="KAF2857850.1"/>
    <property type="molecule type" value="Genomic_DNA"/>
</dbReference>
<sequence>MMIVVLLSPALPLVAAQICYNPDLSHASDQYPCSSQGGNCCPLGYVCLSSGLCHSPSDDTYGRFGCTNTNWTGCLEPCTTVGGHPDSAPQHILHCSNYSADAWCCNVNNDPRQPCCKKKDISWFVLKSPGKALTTIGGESVATSSAGSLHSSSSTRIPSSTPGLGKHSNHKSIIIGTVIGLLSALLIIALLSFCYWRRRRLFGRGVRLGNQRGIKLMEKHHAGHVSPSSYTPELDSQPITSPTNTFNSDMEGSTATNTPVTTPVGTLKWTTEPK</sequence>
<gene>
    <name evidence="4" type="ORF">K470DRAFT_152143</name>
</gene>
<evidence type="ECO:0000256" key="2">
    <source>
        <dbReference type="SAM" id="Phobius"/>
    </source>
</evidence>
<feature type="compositionally biased region" description="Polar residues" evidence="1">
    <location>
        <begin position="237"/>
        <end position="264"/>
    </location>
</feature>
<reference evidence="4" key="1">
    <citation type="journal article" date="2020" name="Stud. Mycol.">
        <title>101 Dothideomycetes genomes: a test case for predicting lifestyles and emergence of pathogens.</title>
        <authorList>
            <person name="Haridas S."/>
            <person name="Albert R."/>
            <person name="Binder M."/>
            <person name="Bloem J."/>
            <person name="Labutti K."/>
            <person name="Salamov A."/>
            <person name="Andreopoulos B."/>
            <person name="Baker S."/>
            <person name="Barry K."/>
            <person name="Bills G."/>
            <person name="Bluhm B."/>
            <person name="Cannon C."/>
            <person name="Castanera R."/>
            <person name="Culley D."/>
            <person name="Daum C."/>
            <person name="Ezra D."/>
            <person name="Gonzalez J."/>
            <person name="Henrissat B."/>
            <person name="Kuo A."/>
            <person name="Liang C."/>
            <person name="Lipzen A."/>
            <person name="Lutzoni F."/>
            <person name="Magnuson J."/>
            <person name="Mondo S."/>
            <person name="Nolan M."/>
            <person name="Ohm R."/>
            <person name="Pangilinan J."/>
            <person name="Park H.-J."/>
            <person name="Ramirez L."/>
            <person name="Alfaro M."/>
            <person name="Sun H."/>
            <person name="Tritt A."/>
            <person name="Yoshinaga Y."/>
            <person name="Zwiers L.-H."/>
            <person name="Turgeon B."/>
            <person name="Goodwin S."/>
            <person name="Spatafora J."/>
            <person name="Crous P."/>
            <person name="Grigoriev I."/>
        </authorList>
    </citation>
    <scope>NUCLEOTIDE SEQUENCE</scope>
    <source>
        <strain evidence="4">CBS 480.64</strain>
    </source>
</reference>
<keyword evidence="2" id="KW-1133">Transmembrane helix</keyword>
<keyword evidence="2" id="KW-0472">Membrane</keyword>
<evidence type="ECO:0000313" key="5">
    <source>
        <dbReference type="Proteomes" id="UP000799421"/>
    </source>
</evidence>
<proteinExistence type="predicted"/>
<feature type="chain" id="PRO_5025693385" description="Mid2 domain-containing protein" evidence="3">
    <location>
        <begin position="17"/>
        <end position="274"/>
    </location>
</feature>
<organism evidence="4 5">
    <name type="scientific">Piedraia hortae CBS 480.64</name>
    <dbReference type="NCBI Taxonomy" id="1314780"/>
    <lineage>
        <taxon>Eukaryota</taxon>
        <taxon>Fungi</taxon>
        <taxon>Dikarya</taxon>
        <taxon>Ascomycota</taxon>
        <taxon>Pezizomycotina</taxon>
        <taxon>Dothideomycetes</taxon>
        <taxon>Dothideomycetidae</taxon>
        <taxon>Capnodiales</taxon>
        <taxon>Piedraiaceae</taxon>
        <taxon>Piedraia</taxon>
    </lineage>
</organism>
<dbReference type="Proteomes" id="UP000799421">
    <property type="component" value="Unassembled WGS sequence"/>
</dbReference>
<feature type="region of interest" description="Disordered" evidence="1">
    <location>
        <begin position="144"/>
        <end position="164"/>
    </location>
</feature>
<evidence type="ECO:0008006" key="6">
    <source>
        <dbReference type="Google" id="ProtNLM"/>
    </source>
</evidence>
<feature type="signal peptide" evidence="3">
    <location>
        <begin position="1"/>
        <end position="16"/>
    </location>
</feature>
<keyword evidence="2" id="KW-0812">Transmembrane</keyword>
<evidence type="ECO:0000256" key="3">
    <source>
        <dbReference type="SAM" id="SignalP"/>
    </source>
</evidence>
<feature type="transmembrane region" description="Helical" evidence="2">
    <location>
        <begin position="173"/>
        <end position="196"/>
    </location>
</feature>
<keyword evidence="3" id="KW-0732">Signal</keyword>
<protein>
    <recommendedName>
        <fullName evidence="6">Mid2 domain-containing protein</fullName>
    </recommendedName>
</protein>
<dbReference type="OrthoDB" id="5215637at2759"/>
<evidence type="ECO:0000313" key="4">
    <source>
        <dbReference type="EMBL" id="KAF2857850.1"/>
    </source>
</evidence>
<keyword evidence="5" id="KW-1185">Reference proteome</keyword>
<name>A0A6A7BRK3_9PEZI</name>